<feature type="region of interest" description="Disordered" evidence="2">
    <location>
        <begin position="66"/>
        <end position="139"/>
    </location>
</feature>
<proteinExistence type="predicted"/>
<dbReference type="EMBL" id="SDOX01000036">
    <property type="protein sequence ID" value="TFJ83439.1"/>
    <property type="molecule type" value="Genomic_DNA"/>
</dbReference>
<evidence type="ECO:0000313" key="3">
    <source>
        <dbReference type="EMBL" id="TFJ83439.1"/>
    </source>
</evidence>
<name>A0A4D9D4G4_9STRA</name>
<sequence length="749" mass="81867">MSSGSRNAGIAFRSRRRPFPEVWEGVDAEEAETTVHEGKLSNYRALIQPKAPSSLARTAGDKIYAAEKEKIDEGDGRRAEAEGNRQGAAEEEEEEEEQEEKDIGIARREDQGGSTSSFSTRVRADLGNQRPSKRHRPRRPFAHIKADILRAKTLVRRAQEEARLKTLQSSSTKWQRLLEGVCGGAGTLGTLASVGLLARKATGASTAFVALSALASFSFIWRGAVRRRGVEAAQRLAQLAALDDDPARIARLLDLLEADPSAFFRDQEVVALLSRAGGELILFREEALVEEALVGKVVVTGSTAFLRQPHLEAITTRLHRSYPRVAQAMERSLLLEVGGLVPSQRPALPDLLDILSSWQWGVLVVGSPPLRRQLEEALRKAFHAPTASTGDLVASLLFIDEYVDPHTLSLLRARLPRAFTAYERGGQLLTHALTTWNEPSLSSFLEAYPSSLVLRRMTLSPAPPSSSSSSLPSPPSASAASSPFVPHLRRLWQEELRSALGLMLASLRHKEKGRKPPKGSTSASRAVANGGNIDPFDVLFESGAWRLISSHCPSLDFLLLPPSPSSTPSPSPSLFHSLASRHAALVQAARQDKERAESSSARKMREERQKWKRRTSGLEEELALATAKEAEELAPLLLEKSRVWAAINGQGASDASLSSLPSSPQSSLQVKMAALDDARARIRKVQDCAAKKREEIQQRMDETRRNGERAVRSARDMGVTKAAVSEGVLRVGREALVRELLREAGLIDP</sequence>
<dbReference type="AlphaFoldDB" id="A0A4D9D4G4"/>
<feature type="compositionally biased region" description="Basic residues" evidence="2">
    <location>
        <begin position="508"/>
        <end position="517"/>
    </location>
</feature>
<evidence type="ECO:0000256" key="2">
    <source>
        <dbReference type="SAM" id="MobiDB-lite"/>
    </source>
</evidence>
<feature type="compositionally biased region" description="Basic and acidic residues" evidence="2">
    <location>
        <begin position="66"/>
        <end position="83"/>
    </location>
</feature>
<comment type="caution">
    <text evidence="3">The sequence shown here is derived from an EMBL/GenBank/DDBJ whole genome shotgun (WGS) entry which is preliminary data.</text>
</comment>
<evidence type="ECO:0000256" key="1">
    <source>
        <dbReference type="SAM" id="Coils"/>
    </source>
</evidence>
<evidence type="ECO:0000313" key="4">
    <source>
        <dbReference type="Proteomes" id="UP000355283"/>
    </source>
</evidence>
<feature type="compositionally biased region" description="Acidic residues" evidence="2">
    <location>
        <begin position="89"/>
        <end position="100"/>
    </location>
</feature>
<feature type="region of interest" description="Disordered" evidence="2">
    <location>
        <begin position="508"/>
        <end position="528"/>
    </location>
</feature>
<feature type="coiled-coil region" evidence="1">
    <location>
        <begin position="675"/>
        <end position="706"/>
    </location>
</feature>
<gene>
    <name evidence="3" type="ORF">NSK_005279</name>
</gene>
<protein>
    <submittedName>
        <fullName evidence="3">Uncharacterized protein</fullName>
    </submittedName>
</protein>
<dbReference type="Proteomes" id="UP000355283">
    <property type="component" value="Unassembled WGS sequence"/>
</dbReference>
<reference evidence="3 4" key="1">
    <citation type="submission" date="2019-01" db="EMBL/GenBank/DDBJ databases">
        <title>Nuclear Genome Assembly of the Microalgal Biofuel strain Nannochloropsis salina CCMP1776.</title>
        <authorList>
            <person name="Hovde B."/>
        </authorList>
    </citation>
    <scope>NUCLEOTIDE SEQUENCE [LARGE SCALE GENOMIC DNA]</scope>
    <source>
        <strain evidence="3 4">CCMP1776</strain>
    </source>
</reference>
<keyword evidence="1" id="KW-0175">Coiled coil</keyword>
<feature type="region of interest" description="Disordered" evidence="2">
    <location>
        <begin position="590"/>
        <end position="617"/>
    </location>
</feature>
<feature type="compositionally biased region" description="Basic and acidic residues" evidence="2">
    <location>
        <begin position="101"/>
        <end position="111"/>
    </location>
</feature>
<dbReference type="OrthoDB" id="192324at2759"/>
<accession>A0A4D9D4G4</accession>
<keyword evidence="4" id="KW-1185">Reference proteome</keyword>
<feature type="region of interest" description="Disordered" evidence="2">
    <location>
        <begin position="1"/>
        <end position="20"/>
    </location>
</feature>
<organism evidence="3 4">
    <name type="scientific">Nannochloropsis salina CCMP1776</name>
    <dbReference type="NCBI Taxonomy" id="1027361"/>
    <lineage>
        <taxon>Eukaryota</taxon>
        <taxon>Sar</taxon>
        <taxon>Stramenopiles</taxon>
        <taxon>Ochrophyta</taxon>
        <taxon>Eustigmatophyceae</taxon>
        <taxon>Eustigmatales</taxon>
        <taxon>Monodopsidaceae</taxon>
        <taxon>Microchloropsis</taxon>
        <taxon>Microchloropsis salina</taxon>
    </lineage>
</organism>